<dbReference type="Proteomes" id="UP001158576">
    <property type="component" value="Chromosome 2"/>
</dbReference>
<evidence type="ECO:0000256" key="1">
    <source>
        <dbReference type="ARBA" id="ARBA00012770"/>
    </source>
</evidence>
<protein>
    <recommendedName>
        <fullName evidence="2">Cap-specific mRNA (nucleoside-2'-O-)-methyltransferase 2</fullName>
        <ecNumber evidence="1">2.1.1.296</ecNumber>
    </recommendedName>
</protein>
<feature type="active site" description="Proton acceptor" evidence="8">
    <location>
        <position position="254"/>
    </location>
</feature>
<dbReference type="Pfam" id="PF01728">
    <property type="entry name" value="FtsJ"/>
    <property type="match status" value="1"/>
</dbReference>
<evidence type="ECO:0000259" key="10">
    <source>
        <dbReference type="PROSITE" id="PS51614"/>
    </source>
</evidence>
<evidence type="ECO:0000313" key="11">
    <source>
        <dbReference type="EMBL" id="CAG5112143.1"/>
    </source>
</evidence>
<keyword evidence="5 8" id="KW-0949">S-adenosyl-L-methionine</keyword>
<evidence type="ECO:0000256" key="3">
    <source>
        <dbReference type="ARBA" id="ARBA00022603"/>
    </source>
</evidence>
<comment type="caution">
    <text evidence="8">Lacks conserved residue(s) required for the propagation of feature annotation.</text>
</comment>
<dbReference type="EMBL" id="OU015567">
    <property type="protein sequence ID" value="CAG5112143.1"/>
    <property type="molecule type" value="Genomic_DNA"/>
</dbReference>
<keyword evidence="4 8" id="KW-0808">Transferase</keyword>
<dbReference type="InterPro" id="IPR029063">
    <property type="entry name" value="SAM-dependent_MTases_sf"/>
</dbReference>
<dbReference type="CDD" id="cd01120">
    <property type="entry name" value="RecA-like_superfamily"/>
    <property type="match status" value="1"/>
</dbReference>
<dbReference type="InterPro" id="IPR032705">
    <property type="entry name" value="ORC4_C"/>
</dbReference>
<dbReference type="InterPro" id="IPR050851">
    <property type="entry name" value="mRNA_Cap_2O-Ribose_MeTrfase"/>
</dbReference>
<feature type="binding site" evidence="8">
    <location>
        <position position="130"/>
    </location>
    <ligand>
        <name>S-adenosyl-L-methionine</name>
        <dbReference type="ChEBI" id="CHEBI:59789"/>
    </ligand>
</feature>
<keyword evidence="6" id="KW-0506">mRNA capping</keyword>
<keyword evidence="12" id="KW-1185">Reference proteome</keyword>
<comment type="catalytic activity">
    <reaction evidence="7">
        <text>a 5'-end (N(7)-methyl 5'-triphosphoguanosine)-(2'-O-methyl-ribonucleoside)-(ribonucleotide) in mRNA + S-adenosyl-L-methionine = a 5'-end (N(7)-methyl 5'-triphosphoguanosine)-(2'-O-methyl-ribonucleoside)-(2'-O-methyl-ribonucleotide) in mRNA + S-adenosyl-L-homocysteine + H(+)</text>
        <dbReference type="Rhea" id="RHEA:67024"/>
        <dbReference type="Rhea" id="RHEA-COMP:17169"/>
        <dbReference type="Rhea" id="RHEA-COMP:17170"/>
        <dbReference type="ChEBI" id="CHEBI:15378"/>
        <dbReference type="ChEBI" id="CHEBI:57856"/>
        <dbReference type="ChEBI" id="CHEBI:59789"/>
        <dbReference type="ChEBI" id="CHEBI:167612"/>
        <dbReference type="ChEBI" id="CHEBI:167614"/>
        <dbReference type="EC" id="2.1.1.296"/>
    </reaction>
</comment>
<dbReference type="Gene3D" id="3.40.50.300">
    <property type="entry name" value="P-loop containing nucleotide triphosphate hydrolases"/>
    <property type="match status" value="1"/>
</dbReference>
<dbReference type="Gene3D" id="3.40.50.150">
    <property type="entry name" value="Vaccinia Virus protein VP39"/>
    <property type="match status" value="1"/>
</dbReference>
<organism evidence="11 12">
    <name type="scientific">Oikopleura dioica</name>
    <name type="common">Tunicate</name>
    <dbReference type="NCBI Taxonomy" id="34765"/>
    <lineage>
        <taxon>Eukaryota</taxon>
        <taxon>Metazoa</taxon>
        <taxon>Chordata</taxon>
        <taxon>Tunicata</taxon>
        <taxon>Appendicularia</taxon>
        <taxon>Copelata</taxon>
        <taxon>Oikopleuridae</taxon>
        <taxon>Oikopleura</taxon>
    </lineage>
</organism>
<evidence type="ECO:0000256" key="6">
    <source>
        <dbReference type="ARBA" id="ARBA00023042"/>
    </source>
</evidence>
<dbReference type="PROSITE" id="PS51614">
    <property type="entry name" value="SAM_MT_ADRIFT"/>
    <property type="match status" value="1"/>
</dbReference>
<evidence type="ECO:0000256" key="7">
    <source>
        <dbReference type="ARBA" id="ARBA00049477"/>
    </source>
</evidence>
<accession>A0ABN7T2W1</accession>
<evidence type="ECO:0000256" key="8">
    <source>
        <dbReference type="PROSITE-ProRule" id="PRU00946"/>
    </source>
</evidence>
<dbReference type="SUPFAM" id="SSF52540">
    <property type="entry name" value="P-loop containing nucleoside triphosphate hydrolases"/>
    <property type="match status" value="1"/>
</dbReference>
<dbReference type="PANTHER" id="PTHR16121:SF2">
    <property type="entry name" value="CAP-SPECIFIC MRNA (NUCLEOSIDE-2'-O-)-METHYLTRANSFERASE 2"/>
    <property type="match status" value="1"/>
</dbReference>
<proteinExistence type="predicted"/>
<keyword evidence="3 8" id="KW-0489">Methyltransferase</keyword>
<keyword evidence="6" id="KW-0507">mRNA processing</keyword>
<feature type="binding site" evidence="8">
    <location>
        <position position="214"/>
    </location>
    <ligand>
        <name>S-adenosyl-L-methionine</name>
        <dbReference type="ChEBI" id="CHEBI:59789"/>
    </ligand>
</feature>
<dbReference type="PANTHER" id="PTHR16121">
    <property type="entry name" value="CAP-SPECIFIC MRNA (NUCLEOSIDE-2'-O-)-METHYLTRANSFERASE 1-RELATED"/>
    <property type="match status" value="1"/>
</dbReference>
<evidence type="ECO:0000313" key="12">
    <source>
        <dbReference type="Proteomes" id="UP001158576"/>
    </source>
</evidence>
<feature type="domain" description="Adrift-type SAM-dependent 2'-O-MTase" evidence="10">
    <location>
        <begin position="89"/>
        <end position="301"/>
    </location>
</feature>
<evidence type="ECO:0000256" key="9">
    <source>
        <dbReference type="SAM" id="Coils"/>
    </source>
</evidence>
<dbReference type="InterPro" id="IPR027417">
    <property type="entry name" value="P-loop_NTPase"/>
</dbReference>
<evidence type="ECO:0000256" key="2">
    <source>
        <dbReference type="ARBA" id="ARBA00021134"/>
    </source>
</evidence>
<dbReference type="Pfam" id="PF14629">
    <property type="entry name" value="ORC4_C"/>
    <property type="match status" value="1"/>
</dbReference>
<dbReference type="InterPro" id="IPR002877">
    <property type="entry name" value="RNA_MeTrfase_FtsJ_dom"/>
</dbReference>
<dbReference type="SUPFAM" id="SSF53335">
    <property type="entry name" value="S-adenosyl-L-methionine-dependent methyltransferases"/>
    <property type="match status" value="1"/>
</dbReference>
<gene>
    <name evidence="11" type="ORF">OKIOD_LOCUS15156</name>
</gene>
<sequence>MELEEILLERSTLKRKRVIANELDNDFTNTPERLAELYGQYAKLRAELLEQQRQLSGLEITKWHETTTQLHPASEVLKDLREDKTIKAPLLTQAWLKFYEILWNVPELIADSPNVGKGGFNSLHLCEAPGAFISALLQYWASEYRRYNYFPDWRAATLNPHHEESDPGAVIRVDTLILEFPHRWVFGTDNTGNIFNFGSLANLKGKQFSLVTGDGGVDCSADPEFQEENSAELKTSEYKAICYKLKNKGNAVLKLFCCCHESSLKILESAASSFQIVELVKPASSKAGNSELYLIMRGYFGRMAPLENSAGFLEANLDVIRFFINRQRKAIADNLEFEKCNKDWNIDMSQFVLSNKQILSNKMNLANLKEHPWSHIKFNTTIFDGRRRQGNLHERKNRELLCLKELESDLEKMKNQRLPNIKRFQTCRFRFTKLGIVKSPKRLEKITNSLTVSDHWMSWYSALIKYRPELFNKAQLISDECPYPRNIKRLIDDPSTLNLSRENTSMLEDSSFKMVHVKVQGSVGVAWPELIIRNHFISDLREAIRLLDKNGHLILEINHTTFASRLSAQLLVLLFNTFDSVEPIIPARGYIIYILRRMVPKKPFQHNGTNNVLNWFPTIQRELESEEVLELFPMKLLAIEHNLLRHLRKVNDWLIQCTCLALLDKEERENLIVRKSPVLREKENLKNDIRPSIKETCDKLCSIICSRIKRKESGNILLIGAPGSGKSFIIKNAIEQASDQVGEIKETYISGLTDIKNISSALDFEFDPNQPEVIILEELTILAAQERWLYGLLEEARKASKLVVATSLKIDALEALEKRIRSRFASAVHLIPPASDKELIEIAKEDLLSVMPREKNFRELWEESVEDGFMGLYDHLIDYAKVSTSIADFKSLFVPAIAALDPQQPELPAEIVLQQIESRSNKDLLFGCSVFELIILLCYASLIKKDTADIHLIAVYQEYLVWKRQHQQKKYEIPRTEVKKCFERLLQLGVIEYVKKEKATQKVYQPTRLRFTLADLNQAICTSPILPNEIRDTAGQLMAG</sequence>
<reference evidence="11 12" key="1">
    <citation type="submission" date="2021-04" db="EMBL/GenBank/DDBJ databases">
        <authorList>
            <person name="Bliznina A."/>
        </authorList>
    </citation>
    <scope>NUCLEOTIDE SEQUENCE [LARGE SCALE GENOMIC DNA]</scope>
</reference>
<evidence type="ECO:0000256" key="4">
    <source>
        <dbReference type="ARBA" id="ARBA00022679"/>
    </source>
</evidence>
<name>A0ABN7T2W1_OIKDI</name>
<evidence type="ECO:0000256" key="5">
    <source>
        <dbReference type="ARBA" id="ARBA00022691"/>
    </source>
</evidence>
<feature type="coiled-coil region" evidence="9">
    <location>
        <begin position="34"/>
        <end position="61"/>
    </location>
</feature>
<keyword evidence="9" id="KW-0175">Coiled coil</keyword>
<dbReference type="EC" id="2.1.1.296" evidence="1"/>
<dbReference type="InterPro" id="IPR025807">
    <property type="entry name" value="Adrift-typ_MeTrfase"/>
</dbReference>